<dbReference type="RefSeq" id="WP_158355614.1">
    <property type="nucleotide sequence ID" value="NZ_JAHQCX010000029.1"/>
</dbReference>
<dbReference type="CDD" id="cd00082">
    <property type="entry name" value="HisKA"/>
    <property type="match status" value="1"/>
</dbReference>
<evidence type="ECO:0000313" key="10">
    <source>
        <dbReference type="Proteomes" id="UP001314681"/>
    </source>
</evidence>
<dbReference type="PANTHER" id="PTHR45453">
    <property type="entry name" value="PHOSPHATE REGULON SENSOR PROTEIN PHOR"/>
    <property type="match status" value="1"/>
</dbReference>
<reference evidence="9 10" key="1">
    <citation type="submission" date="2021-06" db="EMBL/GenBank/DDBJ databases">
        <title>Description of novel taxa of the family Lachnospiraceae.</title>
        <authorList>
            <person name="Chaplin A.V."/>
            <person name="Sokolova S.R."/>
            <person name="Pikina A.P."/>
            <person name="Korzhanova M."/>
            <person name="Belova V."/>
            <person name="Korostin D."/>
            <person name="Efimov B.A."/>
        </authorList>
    </citation>
    <scope>NUCLEOTIDE SEQUENCE [LARGE SCALE GENOMIC DNA]</scope>
    <source>
        <strain evidence="9 10">ASD4241</strain>
    </source>
</reference>
<dbReference type="CDD" id="cd00075">
    <property type="entry name" value="HATPase"/>
    <property type="match status" value="1"/>
</dbReference>
<sequence length="276" mass="31359">MLKMQIRHLNRQMCDLAGGASDKMLDISLMDRDLEKLAGVLNRYHTRQRYTVAQALRHEEHLKESIANISHDLRTPLTVILGHLQLLQKSDLTPEQYQRIETVLHKAERMKEFIGAFYDLSVLDSDQVTPRKERINLSNLLIDLLTENAPAMESRGICPDMILPDHSIFILSDRDMTERIFQNLLTNAIRYTAGIIRIRLSQDEKGRILFCIENTVSEDLDLDTARIFERFYTGDTSRHSGSSGLGLAVVKLLTVKLDGQISAEMTAGGLAIRLML</sequence>
<dbReference type="EMBL" id="JAHQCX010000029">
    <property type="protein sequence ID" value="MBU9729113.1"/>
    <property type="molecule type" value="Genomic_DNA"/>
</dbReference>
<dbReference type="Gene3D" id="3.30.565.10">
    <property type="entry name" value="Histidine kinase-like ATPase, C-terminal domain"/>
    <property type="match status" value="1"/>
</dbReference>
<keyword evidence="6 9" id="KW-0418">Kinase</keyword>
<keyword evidence="5" id="KW-0808">Transferase</keyword>
<keyword evidence="10" id="KW-1185">Reference proteome</keyword>
<dbReference type="SMART" id="SM00388">
    <property type="entry name" value="HisKA"/>
    <property type="match status" value="1"/>
</dbReference>
<name>A0ABS6KF62_9FIRM</name>
<dbReference type="EC" id="2.7.13.3" evidence="3"/>
<organism evidence="9 10">
    <name type="scientific">Diplocloster modestus</name>
    <dbReference type="NCBI Taxonomy" id="2850322"/>
    <lineage>
        <taxon>Bacteria</taxon>
        <taxon>Bacillati</taxon>
        <taxon>Bacillota</taxon>
        <taxon>Clostridia</taxon>
        <taxon>Lachnospirales</taxon>
        <taxon>Lachnospiraceae</taxon>
        <taxon>Diplocloster</taxon>
    </lineage>
</organism>
<evidence type="ECO:0000256" key="7">
    <source>
        <dbReference type="ARBA" id="ARBA00023012"/>
    </source>
</evidence>
<keyword evidence="4" id="KW-0597">Phosphoprotein</keyword>
<dbReference type="GO" id="GO:0016301">
    <property type="term" value="F:kinase activity"/>
    <property type="evidence" value="ECO:0007669"/>
    <property type="project" value="UniProtKB-KW"/>
</dbReference>
<comment type="subcellular location">
    <subcellularLocation>
        <location evidence="2">Membrane</location>
    </subcellularLocation>
</comment>
<dbReference type="InterPro" id="IPR003661">
    <property type="entry name" value="HisK_dim/P_dom"/>
</dbReference>
<accession>A0ABS6KF62</accession>
<dbReference type="SMART" id="SM00387">
    <property type="entry name" value="HATPase_c"/>
    <property type="match status" value="1"/>
</dbReference>
<feature type="domain" description="Histidine kinase" evidence="8">
    <location>
        <begin position="68"/>
        <end position="276"/>
    </location>
</feature>
<evidence type="ECO:0000256" key="3">
    <source>
        <dbReference type="ARBA" id="ARBA00012438"/>
    </source>
</evidence>
<comment type="caution">
    <text evidence="9">The sequence shown here is derived from an EMBL/GenBank/DDBJ whole genome shotgun (WGS) entry which is preliminary data.</text>
</comment>
<dbReference type="InterPro" id="IPR036097">
    <property type="entry name" value="HisK_dim/P_sf"/>
</dbReference>
<evidence type="ECO:0000256" key="6">
    <source>
        <dbReference type="ARBA" id="ARBA00022777"/>
    </source>
</evidence>
<dbReference type="InterPro" id="IPR003594">
    <property type="entry name" value="HATPase_dom"/>
</dbReference>
<dbReference type="Pfam" id="PF02518">
    <property type="entry name" value="HATPase_c"/>
    <property type="match status" value="1"/>
</dbReference>
<dbReference type="PANTHER" id="PTHR45453:SF1">
    <property type="entry name" value="PHOSPHATE REGULON SENSOR PROTEIN PHOR"/>
    <property type="match status" value="1"/>
</dbReference>
<dbReference type="SUPFAM" id="SSF47384">
    <property type="entry name" value="Homodimeric domain of signal transducing histidine kinase"/>
    <property type="match status" value="1"/>
</dbReference>
<keyword evidence="7" id="KW-0902">Two-component regulatory system</keyword>
<evidence type="ECO:0000256" key="1">
    <source>
        <dbReference type="ARBA" id="ARBA00000085"/>
    </source>
</evidence>
<gene>
    <name evidence="9" type="ORF">KTH90_24280</name>
</gene>
<dbReference type="PROSITE" id="PS50109">
    <property type="entry name" value="HIS_KIN"/>
    <property type="match status" value="1"/>
</dbReference>
<dbReference type="InterPro" id="IPR050351">
    <property type="entry name" value="BphY/WalK/GraS-like"/>
</dbReference>
<protein>
    <recommendedName>
        <fullName evidence="3">histidine kinase</fullName>
        <ecNumber evidence="3">2.7.13.3</ecNumber>
    </recommendedName>
</protein>
<dbReference type="Gene3D" id="1.10.287.130">
    <property type="match status" value="1"/>
</dbReference>
<evidence type="ECO:0000313" key="9">
    <source>
        <dbReference type="EMBL" id="MBU9729113.1"/>
    </source>
</evidence>
<dbReference type="InterPro" id="IPR005467">
    <property type="entry name" value="His_kinase_dom"/>
</dbReference>
<comment type="catalytic activity">
    <reaction evidence="1">
        <text>ATP + protein L-histidine = ADP + protein N-phospho-L-histidine.</text>
        <dbReference type="EC" id="2.7.13.3"/>
    </reaction>
</comment>
<proteinExistence type="predicted"/>
<evidence type="ECO:0000256" key="2">
    <source>
        <dbReference type="ARBA" id="ARBA00004370"/>
    </source>
</evidence>
<evidence type="ECO:0000256" key="4">
    <source>
        <dbReference type="ARBA" id="ARBA00022553"/>
    </source>
</evidence>
<evidence type="ECO:0000256" key="5">
    <source>
        <dbReference type="ARBA" id="ARBA00022679"/>
    </source>
</evidence>
<evidence type="ECO:0000259" key="8">
    <source>
        <dbReference type="PROSITE" id="PS50109"/>
    </source>
</evidence>
<dbReference type="InterPro" id="IPR036890">
    <property type="entry name" value="HATPase_C_sf"/>
</dbReference>
<dbReference type="SUPFAM" id="SSF55874">
    <property type="entry name" value="ATPase domain of HSP90 chaperone/DNA topoisomerase II/histidine kinase"/>
    <property type="match status" value="1"/>
</dbReference>
<dbReference type="Pfam" id="PF00512">
    <property type="entry name" value="HisKA"/>
    <property type="match status" value="1"/>
</dbReference>
<dbReference type="Proteomes" id="UP001314681">
    <property type="component" value="Unassembled WGS sequence"/>
</dbReference>